<dbReference type="InterPro" id="IPR003615">
    <property type="entry name" value="HNH_nuc"/>
</dbReference>
<feature type="compositionally biased region" description="Basic and acidic residues" evidence="1">
    <location>
        <begin position="14"/>
        <end position="23"/>
    </location>
</feature>
<protein>
    <recommendedName>
        <fullName evidence="2">HNH domain-containing protein</fullName>
    </recommendedName>
</protein>
<dbReference type="GO" id="GO:0003676">
    <property type="term" value="F:nucleic acid binding"/>
    <property type="evidence" value="ECO:0007669"/>
    <property type="project" value="InterPro"/>
</dbReference>
<dbReference type="InterPro" id="IPR002711">
    <property type="entry name" value="HNH"/>
</dbReference>
<dbReference type="AlphaFoldDB" id="A0A0F9G0Z7"/>
<dbReference type="Pfam" id="PF01844">
    <property type="entry name" value="HNH"/>
    <property type="match status" value="1"/>
</dbReference>
<evidence type="ECO:0000256" key="1">
    <source>
        <dbReference type="SAM" id="MobiDB-lite"/>
    </source>
</evidence>
<evidence type="ECO:0000259" key="2">
    <source>
        <dbReference type="Pfam" id="PF01844"/>
    </source>
</evidence>
<gene>
    <name evidence="3" type="ORF">LCGC14_1886070</name>
</gene>
<reference evidence="3" key="1">
    <citation type="journal article" date="2015" name="Nature">
        <title>Complex archaea that bridge the gap between prokaryotes and eukaryotes.</title>
        <authorList>
            <person name="Spang A."/>
            <person name="Saw J.H."/>
            <person name="Jorgensen S.L."/>
            <person name="Zaremba-Niedzwiedzka K."/>
            <person name="Martijn J."/>
            <person name="Lind A.E."/>
            <person name="van Eijk R."/>
            <person name="Schleper C."/>
            <person name="Guy L."/>
            <person name="Ettema T.J."/>
        </authorList>
    </citation>
    <scope>NUCLEOTIDE SEQUENCE</scope>
</reference>
<dbReference type="Gene3D" id="1.10.30.50">
    <property type="match status" value="1"/>
</dbReference>
<feature type="compositionally biased region" description="Basic residues" evidence="1">
    <location>
        <begin position="1"/>
        <end position="13"/>
    </location>
</feature>
<proteinExistence type="predicted"/>
<sequence length="94" mass="11201">MKQQKPLRRSRIKPRSDKQKAEIAKRQELKAELIEEYGEHCMTCQDKDRDWRGLSLSHIIPLSRGGETSRKNCLTECYICHDKYEKKPELRNNK</sequence>
<feature type="region of interest" description="Disordered" evidence="1">
    <location>
        <begin position="1"/>
        <end position="23"/>
    </location>
</feature>
<dbReference type="GO" id="GO:0008270">
    <property type="term" value="F:zinc ion binding"/>
    <property type="evidence" value="ECO:0007669"/>
    <property type="project" value="InterPro"/>
</dbReference>
<comment type="caution">
    <text evidence="3">The sequence shown here is derived from an EMBL/GenBank/DDBJ whole genome shotgun (WGS) entry which is preliminary data.</text>
</comment>
<dbReference type="EMBL" id="LAZR01019503">
    <property type="protein sequence ID" value="KKL92298.1"/>
    <property type="molecule type" value="Genomic_DNA"/>
</dbReference>
<name>A0A0F9G0Z7_9ZZZZ</name>
<accession>A0A0F9G0Z7</accession>
<dbReference type="CDD" id="cd00085">
    <property type="entry name" value="HNHc"/>
    <property type="match status" value="1"/>
</dbReference>
<dbReference type="GO" id="GO:0004519">
    <property type="term" value="F:endonuclease activity"/>
    <property type="evidence" value="ECO:0007669"/>
    <property type="project" value="InterPro"/>
</dbReference>
<organism evidence="3">
    <name type="scientific">marine sediment metagenome</name>
    <dbReference type="NCBI Taxonomy" id="412755"/>
    <lineage>
        <taxon>unclassified sequences</taxon>
        <taxon>metagenomes</taxon>
        <taxon>ecological metagenomes</taxon>
    </lineage>
</organism>
<evidence type="ECO:0000313" key="3">
    <source>
        <dbReference type="EMBL" id="KKL92298.1"/>
    </source>
</evidence>
<feature type="domain" description="HNH" evidence="2">
    <location>
        <begin position="41"/>
        <end position="86"/>
    </location>
</feature>